<gene>
    <name evidence="2" type="ORF">D5086_0000066990</name>
</gene>
<comment type="caution">
    <text evidence="2">The sequence shown here is derived from an EMBL/GenBank/DDBJ whole genome shotgun (WGS) entry which is preliminary data.</text>
</comment>
<dbReference type="Pfam" id="PF22656">
    <property type="entry name" value="At5g48480-like_N"/>
    <property type="match status" value="1"/>
</dbReference>
<name>A0A4U5QMT9_POPAL</name>
<reference evidence="2" key="1">
    <citation type="submission" date="2018-10" db="EMBL/GenBank/DDBJ databases">
        <title>Population genomic analysis revealed the cold adaptation of white poplar.</title>
        <authorList>
            <person name="Liu Y.-J."/>
        </authorList>
    </citation>
    <scope>NUCLEOTIDE SEQUENCE [LARGE SCALE GENOMIC DNA]</scope>
    <source>
        <strain evidence="2">PAL-ZL1</strain>
    </source>
</reference>
<dbReference type="PANTHER" id="PTHR34109">
    <property type="entry name" value="BNAUNNG04460D PROTEIN-RELATED"/>
    <property type="match status" value="1"/>
</dbReference>
<dbReference type="InterPro" id="IPR029068">
    <property type="entry name" value="Glyas_Bleomycin-R_OHBP_Dase"/>
</dbReference>
<protein>
    <recommendedName>
        <fullName evidence="1">VOC domain-containing protein</fullName>
    </recommendedName>
</protein>
<dbReference type="SUPFAM" id="SSF54593">
    <property type="entry name" value="Glyoxalase/Bleomycin resistance protein/Dihydroxybiphenyl dioxygenase"/>
    <property type="match status" value="1"/>
</dbReference>
<evidence type="ECO:0000313" key="2">
    <source>
        <dbReference type="EMBL" id="TKS12113.1"/>
    </source>
</evidence>
<dbReference type="InterPro" id="IPR037523">
    <property type="entry name" value="VOC_core"/>
</dbReference>
<evidence type="ECO:0000259" key="1">
    <source>
        <dbReference type="PROSITE" id="PS51819"/>
    </source>
</evidence>
<dbReference type="EMBL" id="RCHU01000181">
    <property type="protein sequence ID" value="TKS12113.1"/>
    <property type="molecule type" value="Genomic_DNA"/>
</dbReference>
<dbReference type="PANTHER" id="PTHR34109:SF1">
    <property type="entry name" value="VOC DOMAIN-CONTAINING PROTEIN"/>
    <property type="match status" value="1"/>
</dbReference>
<dbReference type="InterPro" id="IPR054576">
    <property type="entry name" value="At5g48480-like_N"/>
</dbReference>
<dbReference type="PROSITE" id="PS51819">
    <property type="entry name" value="VOC"/>
    <property type="match status" value="1"/>
</dbReference>
<dbReference type="Gene3D" id="3.10.180.10">
    <property type="entry name" value="2,3-Dihydroxybiphenyl 1,2-Dioxygenase, domain 1"/>
    <property type="match status" value="1"/>
</dbReference>
<feature type="domain" description="VOC" evidence="1">
    <location>
        <begin position="22"/>
        <end position="154"/>
    </location>
</feature>
<accession>A0A4U5QMT9</accession>
<dbReference type="AlphaFoldDB" id="A0A4U5QMT9"/>
<organism evidence="2">
    <name type="scientific">Populus alba</name>
    <name type="common">White poplar</name>
    <dbReference type="NCBI Taxonomy" id="43335"/>
    <lineage>
        <taxon>Eukaryota</taxon>
        <taxon>Viridiplantae</taxon>
        <taxon>Streptophyta</taxon>
        <taxon>Embryophyta</taxon>
        <taxon>Tracheophyta</taxon>
        <taxon>Spermatophyta</taxon>
        <taxon>Magnoliopsida</taxon>
        <taxon>eudicotyledons</taxon>
        <taxon>Gunneridae</taxon>
        <taxon>Pentapetalae</taxon>
        <taxon>rosids</taxon>
        <taxon>fabids</taxon>
        <taxon>Malpighiales</taxon>
        <taxon>Salicaceae</taxon>
        <taxon>Saliceae</taxon>
        <taxon>Populus</taxon>
    </lineage>
</organism>
<dbReference type="STRING" id="43335.A0A4U5QMT9"/>
<proteinExistence type="predicted"/>
<dbReference type="Pfam" id="PF22650">
    <property type="entry name" value="At5g48480-like_C"/>
    <property type="match status" value="1"/>
</dbReference>
<sequence length="164" mass="17010">MALEEGQNGGAEKVAAEVSFKSFKPQLFVEASKANDAVQFYKTAFGAVETCRTTQPKRKADQELPHIVSAQLQLAGSTFVVSGLSDDSASTKAGGTLFAMCLETEDLEAAVAKAVAAGAVAEGGIVEGEGACCCAERVTTVKDPYGFVWQFCSPADECGANVEA</sequence>
<dbReference type="InterPro" id="IPR054575">
    <property type="entry name" value="At5g48480-like_C"/>
</dbReference>